<sequence>MIRKIILLFIFIALLIGCSSPSMTASDLYNALDQNLSKKDQVILDSLQSHVQKFNQLNRELNMLLEEMKKEDELEAAIETMQIANEEAMYIYNLIELDGKPSNKSLKKLRIHIQASIERYMEGMNTLLQGITNGDTNKTDDGYEQIKSINEEFEQLLSYMEG</sequence>
<keyword evidence="1" id="KW-0175">Coiled coil</keyword>
<evidence type="ECO:0000256" key="1">
    <source>
        <dbReference type="SAM" id="Coils"/>
    </source>
</evidence>
<dbReference type="EMBL" id="JBHUEK010000010">
    <property type="protein sequence ID" value="MFD1778712.1"/>
    <property type="molecule type" value="Genomic_DNA"/>
</dbReference>
<proteinExistence type="predicted"/>
<feature type="coiled-coil region" evidence="1">
    <location>
        <begin position="47"/>
        <end position="87"/>
    </location>
</feature>
<keyword evidence="2" id="KW-0732">Signal</keyword>
<comment type="caution">
    <text evidence="3">The sequence shown here is derived from an EMBL/GenBank/DDBJ whole genome shotgun (WGS) entry which is preliminary data.</text>
</comment>
<evidence type="ECO:0008006" key="5">
    <source>
        <dbReference type="Google" id="ProtNLM"/>
    </source>
</evidence>
<dbReference type="Proteomes" id="UP001597227">
    <property type="component" value="Unassembled WGS sequence"/>
</dbReference>
<evidence type="ECO:0000256" key="2">
    <source>
        <dbReference type="SAM" id="SignalP"/>
    </source>
</evidence>
<reference evidence="4" key="1">
    <citation type="journal article" date="2019" name="Int. J. Syst. Evol. Microbiol.">
        <title>The Global Catalogue of Microorganisms (GCM) 10K type strain sequencing project: providing services to taxonomists for standard genome sequencing and annotation.</title>
        <authorList>
            <consortium name="The Broad Institute Genomics Platform"/>
            <consortium name="The Broad Institute Genome Sequencing Center for Infectious Disease"/>
            <person name="Wu L."/>
            <person name="Ma J."/>
        </authorList>
    </citation>
    <scope>NUCLEOTIDE SEQUENCE [LARGE SCALE GENOMIC DNA]</scope>
    <source>
        <strain evidence="4">CCUG 15531</strain>
    </source>
</reference>
<name>A0ABW4ML18_9BACI</name>
<dbReference type="RefSeq" id="WP_388037182.1">
    <property type="nucleotide sequence ID" value="NZ_JBHUEK010000010.1"/>
</dbReference>
<keyword evidence="4" id="KW-1185">Reference proteome</keyword>
<organism evidence="3 4">
    <name type="scientific">Fredinandcohnia salidurans</name>
    <dbReference type="NCBI Taxonomy" id="2595041"/>
    <lineage>
        <taxon>Bacteria</taxon>
        <taxon>Bacillati</taxon>
        <taxon>Bacillota</taxon>
        <taxon>Bacilli</taxon>
        <taxon>Bacillales</taxon>
        <taxon>Bacillaceae</taxon>
        <taxon>Fredinandcohnia</taxon>
    </lineage>
</organism>
<evidence type="ECO:0000313" key="4">
    <source>
        <dbReference type="Proteomes" id="UP001597227"/>
    </source>
</evidence>
<protein>
    <recommendedName>
        <fullName evidence="5">Lipoprotein</fullName>
    </recommendedName>
</protein>
<feature type="chain" id="PRO_5045811789" description="Lipoprotein" evidence="2">
    <location>
        <begin position="25"/>
        <end position="162"/>
    </location>
</feature>
<dbReference type="PROSITE" id="PS51257">
    <property type="entry name" value="PROKAR_LIPOPROTEIN"/>
    <property type="match status" value="1"/>
</dbReference>
<feature type="signal peptide" evidence="2">
    <location>
        <begin position="1"/>
        <end position="24"/>
    </location>
</feature>
<gene>
    <name evidence="3" type="ORF">ACFSFW_08535</name>
</gene>
<evidence type="ECO:0000313" key="3">
    <source>
        <dbReference type="EMBL" id="MFD1778712.1"/>
    </source>
</evidence>
<accession>A0ABW4ML18</accession>